<accession>A0ACC1LQK5</accession>
<keyword evidence="2" id="KW-1185">Reference proteome</keyword>
<dbReference type="EMBL" id="JANBUP010000068">
    <property type="protein sequence ID" value="KAJ2813348.1"/>
    <property type="molecule type" value="Genomic_DNA"/>
</dbReference>
<dbReference type="Proteomes" id="UP001140096">
    <property type="component" value="Unassembled WGS sequence"/>
</dbReference>
<organism evidence="1 2">
    <name type="scientific">Coemansia furcata</name>
    <dbReference type="NCBI Taxonomy" id="417177"/>
    <lineage>
        <taxon>Eukaryota</taxon>
        <taxon>Fungi</taxon>
        <taxon>Fungi incertae sedis</taxon>
        <taxon>Zoopagomycota</taxon>
        <taxon>Kickxellomycotina</taxon>
        <taxon>Kickxellomycetes</taxon>
        <taxon>Kickxellales</taxon>
        <taxon>Kickxellaceae</taxon>
        <taxon>Coemansia</taxon>
    </lineage>
</organism>
<evidence type="ECO:0000313" key="1">
    <source>
        <dbReference type="EMBL" id="KAJ2813348.1"/>
    </source>
</evidence>
<sequence>MTSTQAPQPAHQRALIAEYIAESLRTLPAGSSFAVRVAYTADHPVDSLTPRRRLSHFHAENTLSRRVLAFVSQGGCLVAGLEVHEFTTLRIEAQGDQPPRTRIAVDCCIEKLDTSGELVCRMPIARALVAGYLRSLHRYSAALNIPSVGVHLFARAQPEYLFAKSKDNPRKRILGDLELVKWWQRALEFALEYGVGSTLDKNNPPSACPEPVSACSHTAVANCIVPGSTMGESPWFFGNNSGSCNERSKSVDWKWGLPYPLSARAHDCVLQFPDDPITRLLAEAHSSSWSVSALLDMLSVSEECGSGHRTAYFLASLPLYSGVSVQASDIADSSTASQGHLSFDDYDKILIALFDHEMDFSNPASAHSSSSRLFNCLDGSYDIPVIDVETVGPATTRDTAQAEKPRELPTVNDLSTMVRKKRKVVS</sequence>
<protein>
    <submittedName>
        <fullName evidence="1">Uncharacterized protein</fullName>
    </submittedName>
</protein>
<gene>
    <name evidence="1" type="ORF">H4S07_000755</name>
</gene>
<evidence type="ECO:0000313" key="2">
    <source>
        <dbReference type="Proteomes" id="UP001140096"/>
    </source>
</evidence>
<name>A0ACC1LQK5_9FUNG</name>
<reference evidence="1" key="1">
    <citation type="submission" date="2022-07" db="EMBL/GenBank/DDBJ databases">
        <title>Phylogenomic reconstructions and comparative analyses of Kickxellomycotina fungi.</title>
        <authorList>
            <person name="Reynolds N.K."/>
            <person name="Stajich J.E."/>
            <person name="Barry K."/>
            <person name="Grigoriev I.V."/>
            <person name="Crous P."/>
            <person name="Smith M.E."/>
        </authorList>
    </citation>
    <scope>NUCLEOTIDE SEQUENCE</scope>
    <source>
        <strain evidence="1">CBS 102833</strain>
    </source>
</reference>
<comment type="caution">
    <text evidence="1">The sequence shown here is derived from an EMBL/GenBank/DDBJ whole genome shotgun (WGS) entry which is preliminary data.</text>
</comment>
<proteinExistence type="predicted"/>